<dbReference type="FunFam" id="3.40.50.720:FF:000084">
    <property type="entry name" value="Short-chain dehydrogenase reductase"/>
    <property type="match status" value="1"/>
</dbReference>
<dbReference type="eggNOG" id="COG0300">
    <property type="taxonomic scope" value="Bacteria"/>
</dbReference>
<dbReference type="PROSITE" id="PS00061">
    <property type="entry name" value="ADH_SHORT"/>
    <property type="match status" value="1"/>
</dbReference>
<evidence type="ECO:0000313" key="5">
    <source>
        <dbReference type="EMBL" id="AII07381.1"/>
    </source>
</evidence>
<reference evidence="5 6" key="1">
    <citation type="submission" date="2014-07" db="EMBL/GenBank/DDBJ databases">
        <title>Genome Sequence of Rhodococcus opacus Strain R7, a Biodegrader of Mono- and Polycyclic Aromatic Hydrocarbons.</title>
        <authorList>
            <person name="Di Gennaro P."/>
            <person name="Zampolli J."/>
            <person name="Presti I."/>
            <person name="Cappelletti M."/>
            <person name="D'Ursi P."/>
            <person name="Orro A."/>
            <person name="Mezzelani A."/>
            <person name="Milanesi L."/>
        </authorList>
    </citation>
    <scope>NUCLEOTIDE SEQUENCE [LARGE SCALE GENOMIC DNA]</scope>
    <source>
        <strain evidence="5 6">R7</strain>
    </source>
</reference>
<dbReference type="SUPFAM" id="SSF51735">
    <property type="entry name" value="NAD(P)-binding Rossmann-fold domains"/>
    <property type="match status" value="1"/>
</dbReference>
<dbReference type="InterPro" id="IPR036291">
    <property type="entry name" value="NAD(P)-bd_dom_sf"/>
</dbReference>
<sequence length="302" mass="32253">MSLLGEVRGWRSGSRKHHRLRDLDGTLVVVTGGGSGIGRETALAFASEGAVVVIADRDLESAQQTSDLINSAQMKGGGAVAIFGGGSHAYQVDVAVEEEVQRFAEKVQAEHGTPDIVVNNAGIGYSGTFTKTPQKDFERVMDVNFWGVVYGSRAFSQQMIDRGAGGHIVNLSSAAAFTPQKQLTAYATSKAAVFMLSDCLRAELVNHGIGVSAICPGLVHTNIVKATDFAGATPEEQAKKRDRTDKLYRRRGFTPDRVATQIVRAVKHNKAVVPVTPEAKFGRALSRLAPGSMRLGARFDLG</sequence>
<dbReference type="PRINTS" id="PR00081">
    <property type="entry name" value="GDHRDH"/>
</dbReference>
<accession>A0A076ENH9</accession>
<dbReference type="PRINTS" id="PR00080">
    <property type="entry name" value="SDRFAMILY"/>
</dbReference>
<dbReference type="EMBL" id="CP008947">
    <property type="protein sequence ID" value="AII07381.1"/>
    <property type="molecule type" value="Genomic_DNA"/>
</dbReference>
<dbReference type="Proteomes" id="UP000028488">
    <property type="component" value="Chromosome"/>
</dbReference>
<evidence type="ECO:0000256" key="3">
    <source>
        <dbReference type="RuleBase" id="RU000363"/>
    </source>
</evidence>
<keyword evidence="2" id="KW-0560">Oxidoreductase</keyword>
<evidence type="ECO:0000313" key="6">
    <source>
        <dbReference type="Proteomes" id="UP000028488"/>
    </source>
</evidence>
<dbReference type="PANTHER" id="PTHR43391:SF12">
    <property type="entry name" value="OXIDOREDUCTASE EPHD-RELATED"/>
    <property type="match status" value="1"/>
</dbReference>
<dbReference type="InterPro" id="IPR057326">
    <property type="entry name" value="KR_dom"/>
</dbReference>
<dbReference type="Pfam" id="PF00106">
    <property type="entry name" value="adh_short"/>
    <property type="match status" value="1"/>
</dbReference>
<dbReference type="AlphaFoldDB" id="A0A076ENH9"/>
<feature type="domain" description="Ketoreductase" evidence="4">
    <location>
        <begin position="26"/>
        <end position="217"/>
    </location>
</feature>
<dbReference type="InterPro" id="IPR020904">
    <property type="entry name" value="Sc_DH/Rdtase_CS"/>
</dbReference>
<evidence type="ECO:0000256" key="1">
    <source>
        <dbReference type="ARBA" id="ARBA00006484"/>
    </source>
</evidence>
<dbReference type="CDD" id="cd05233">
    <property type="entry name" value="SDR_c"/>
    <property type="match status" value="1"/>
</dbReference>
<dbReference type="RefSeq" id="WP_128640492.1">
    <property type="nucleotide sequence ID" value="NZ_CP008947.1"/>
</dbReference>
<name>A0A076ENH9_RHOOP</name>
<dbReference type="Gene3D" id="3.40.50.720">
    <property type="entry name" value="NAD(P)-binding Rossmann-like Domain"/>
    <property type="match status" value="1"/>
</dbReference>
<dbReference type="GO" id="GO:0016491">
    <property type="term" value="F:oxidoreductase activity"/>
    <property type="evidence" value="ECO:0007669"/>
    <property type="project" value="UniProtKB-KW"/>
</dbReference>
<proteinExistence type="inferred from homology"/>
<evidence type="ECO:0000256" key="2">
    <source>
        <dbReference type="ARBA" id="ARBA00023002"/>
    </source>
</evidence>
<organism evidence="5 6">
    <name type="scientific">Rhodococcus opacus</name>
    <name type="common">Nocardia opaca</name>
    <dbReference type="NCBI Taxonomy" id="37919"/>
    <lineage>
        <taxon>Bacteria</taxon>
        <taxon>Bacillati</taxon>
        <taxon>Actinomycetota</taxon>
        <taxon>Actinomycetes</taxon>
        <taxon>Mycobacteriales</taxon>
        <taxon>Nocardiaceae</taxon>
        <taxon>Rhodococcus</taxon>
    </lineage>
</organism>
<comment type="similarity">
    <text evidence="1 3">Belongs to the short-chain dehydrogenases/reductases (SDR) family.</text>
</comment>
<dbReference type="InterPro" id="IPR002347">
    <property type="entry name" value="SDR_fam"/>
</dbReference>
<protein>
    <submittedName>
        <fullName evidence="5">Oxidoreductase</fullName>
    </submittedName>
</protein>
<evidence type="ECO:0000259" key="4">
    <source>
        <dbReference type="SMART" id="SM00822"/>
    </source>
</evidence>
<dbReference type="PANTHER" id="PTHR43391">
    <property type="entry name" value="RETINOL DEHYDROGENASE-RELATED"/>
    <property type="match status" value="1"/>
</dbReference>
<dbReference type="SMART" id="SM00822">
    <property type="entry name" value="PKS_KR"/>
    <property type="match status" value="1"/>
</dbReference>
<gene>
    <name evidence="5" type="ORF">EP51_23080</name>
</gene>